<protein>
    <recommendedName>
        <fullName evidence="7">RING-type domain-containing protein</fullName>
    </recommendedName>
</protein>
<accession>A0A9W4NYV5</accession>
<evidence type="ECO:0000256" key="3">
    <source>
        <dbReference type="ARBA" id="ARBA00022833"/>
    </source>
</evidence>
<dbReference type="OrthoDB" id="4361836at2759"/>
<dbReference type="SUPFAM" id="SSF57850">
    <property type="entry name" value="RING/U-box"/>
    <property type="match status" value="1"/>
</dbReference>
<dbReference type="Proteomes" id="UP001154252">
    <property type="component" value="Unassembled WGS sequence"/>
</dbReference>
<organism evidence="8 9">
    <name type="scientific">Penicillium egyptiacum</name>
    <dbReference type="NCBI Taxonomy" id="1303716"/>
    <lineage>
        <taxon>Eukaryota</taxon>
        <taxon>Fungi</taxon>
        <taxon>Dikarya</taxon>
        <taxon>Ascomycota</taxon>
        <taxon>Pezizomycotina</taxon>
        <taxon>Eurotiomycetes</taxon>
        <taxon>Eurotiomycetidae</taxon>
        <taxon>Eurotiales</taxon>
        <taxon>Aspergillaceae</taxon>
        <taxon>Penicillium</taxon>
    </lineage>
</organism>
<keyword evidence="9" id="KW-1185">Reference proteome</keyword>
<dbReference type="SMART" id="SM00184">
    <property type="entry name" value="RING"/>
    <property type="match status" value="1"/>
</dbReference>
<keyword evidence="1" id="KW-0479">Metal-binding</keyword>
<dbReference type="InterPro" id="IPR013083">
    <property type="entry name" value="Znf_RING/FYVE/PHD"/>
</dbReference>
<evidence type="ECO:0000313" key="8">
    <source>
        <dbReference type="EMBL" id="CAG8887486.1"/>
    </source>
</evidence>
<evidence type="ECO:0000256" key="6">
    <source>
        <dbReference type="SAM" id="MobiDB-lite"/>
    </source>
</evidence>
<keyword evidence="3" id="KW-0862">Zinc</keyword>
<comment type="caution">
    <text evidence="8">The sequence shown here is derived from an EMBL/GenBank/DDBJ whole genome shotgun (WGS) entry which is preliminary data.</text>
</comment>
<keyword evidence="2 4" id="KW-0863">Zinc-finger</keyword>
<dbReference type="Gene3D" id="3.30.40.10">
    <property type="entry name" value="Zinc/RING finger domain, C3HC4 (zinc finger)"/>
    <property type="match status" value="1"/>
</dbReference>
<dbReference type="InterPro" id="IPR017907">
    <property type="entry name" value="Znf_RING_CS"/>
</dbReference>
<reference evidence="8" key="1">
    <citation type="submission" date="2021-07" db="EMBL/GenBank/DDBJ databases">
        <authorList>
            <person name="Branca A.L. A."/>
        </authorList>
    </citation>
    <scope>NUCLEOTIDE SEQUENCE</scope>
</reference>
<evidence type="ECO:0000256" key="2">
    <source>
        <dbReference type="ARBA" id="ARBA00022771"/>
    </source>
</evidence>
<dbReference type="GO" id="GO:0008270">
    <property type="term" value="F:zinc ion binding"/>
    <property type="evidence" value="ECO:0007669"/>
    <property type="project" value="UniProtKB-KW"/>
</dbReference>
<feature type="domain" description="RING-type" evidence="7">
    <location>
        <begin position="119"/>
        <end position="165"/>
    </location>
</feature>
<evidence type="ECO:0000256" key="4">
    <source>
        <dbReference type="PROSITE-ProRule" id="PRU00175"/>
    </source>
</evidence>
<dbReference type="EMBL" id="CAJVRC010000837">
    <property type="protein sequence ID" value="CAG8887486.1"/>
    <property type="molecule type" value="Genomic_DNA"/>
</dbReference>
<evidence type="ECO:0000259" key="7">
    <source>
        <dbReference type="PROSITE" id="PS50089"/>
    </source>
</evidence>
<dbReference type="CDD" id="cd16449">
    <property type="entry name" value="RING-HC"/>
    <property type="match status" value="1"/>
</dbReference>
<gene>
    <name evidence="8" type="ORF">PEGY_LOCUS1129</name>
</gene>
<dbReference type="Pfam" id="PF13920">
    <property type="entry name" value="zf-C3HC4_3"/>
    <property type="match status" value="1"/>
</dbReference>
<dbReference type="AlphaFoldDB" id="A0A9W4NYV5"/>
<name>A0A9W4NYV5_9EURO</name>
<feature type="coiled-coil region" evidence="5">
    <location>
        <begin position="76"/>
        <end position="110"/>
    </location>
</feature>
<proteinExistence type="predicted"/>
<feature type="region of interest" description="Disordered" evidence="6">
    <location>
        <begin position="1"/>
        <end position="66"/>
    </location>
</feature>
<dbReference type="InterPro" id="IPR001841">
    <property type="entry name" value="Znf_RING"/>
</dbReference>
<dbReference type="PROSITE" id="PS50089">
    <property type="entry name" value="ZF_RING_2"/>
    <property type="match status" value="1"/>
</dbReference>
<evidence type="ECO:0000256" key="1">
    <source>
        <dbReference type="ARBA" id="ARBA00022723"/>
    </source>
</evidence>
<dbReference type="PROSITE" id="PS00518">
    <property type="entry name" value="ZF_RING_1"/>
    <property type="match status" value="1"/>
</dbReference>
<keyword evidence="5" id="KW-0175">Coiled coil</keyword>
<sequence length="179" mass="20771">MASRSDAIIVADDERLPNPEPGTSRPQRGPRRDYSYPDFESMVVNDDAADTAPSRKRKRTETEESSTLDRVFKKLRRALDHDIQQLRQSNIELREDIRLERNRRQKTQEEFSHLRKLDCKICYMQPDRWVALLCGHMFCKSCADDVFCKSCADDLATPKICPMCRVTYTGYVECKPFAG</sequence>
<evidence type="ECO:0000313" key="9">
    <source>
        <dbReference type="Proteomes" id="UP001154252"/>
    </source>
</evidence>
<evidence type="ECO:0000256" key="5">
    <source>
        <dbReference type="SAM" id="Coils"/>
    </source>
</evidence>